<sequence>MNRRLVFDNSGTSSPAGSSSTPDEGPPTSNGSPSSSREDCATYRGGSSTLRNDPSATSGNSVVPPEDSLTSGDGLSTINRDYPTARLDSSTPCNDLPASGRSSALTSSEKSPTSGEGLSPPCGDSDVGGSQTSNKRSPTSSGKTLTSGRRSSTFDRRSPTSGERSPTFSRRSPTSGERSSTLRGRFATPSPDGTISPINDERPKKMKLRNVRPKSTARQFMHMADLMSDKGYRLGPKIGDGTYATVRVVERESDGTILAVKIVDTTLRPNTSFVNHFLPSELSISICLSHRNAINIHEIIQNEGIVFMIMDYAVQGDLLTLIRQNGSMSDIEARKMFSEIAHGVKYLHENGISHRDIKCENIFLMKDRTPVIGDFGFAKRVRLVDGKPCPSTSFCGSMAYASPQLLFNQPYDAKINDIWSLGCVLYIMMCATMPFDDMRLALMRRTRVIEKVLFPVRVLDKLHADCKNLIYSMLEADTDLRLKIEEVLEHPWLREVT</sequence>
<evidence type="ECO:0000256" key="13">
    <source>
        <dbReference type="SAM" id="MobiDB-lite"/>
    </source>
</evidence>
<dbReference type="FunFam" id="1.10.510.10:FF:000571">
    <property type="entry name" value="Maternal embryonic leucine zipper kinase"/>
    <property type="match status" value="1"/>
</dbReference>
<proteinExistence type="evidence at transcript level"/>
<keyword evidence="12" id="KW-0723">Serine/threonine-protein kinase</keyword>
<dbReference type="GO" id="GO:0007283">
    <property type="term" value="P:spermatogenesis"/>
    <property type="evidence" value="ECO:0007669"/>
    <property type="project" value="UniProtKB-KW"/>
</dbReference>
<dbReference type="PROSITE" id="PS00108">
    <property type="entry name" value="PROTEIN_KINASE_ST"/>
    <property type="match status" value="1"/>
</dbReference>
<keyword evidence="4" id="KW-0479">Metal-binding</keyword>
<feature type="compositionally biased region" description="Low complexity" evidence="13">
    <location>
        <begin position="164"/>
        <end position="175"/>
    </location>
</feature>
<feature type="compositionally biased region" description="Polar residues" evidence="13">
    <location>
        <begin position="100"/>
        <end position="116"/>
    </location>
</feature>
<dbReference type="AlphaFoldDB" id="A0A8A2F8Z9"/>
<feature type="region of interest" description="Disordered" evidence="13">
    <location>
        <begin position="1"/>
        <end position="205"/>
    </location>
</feature>
<comment type="cofactor">
    <cofactor evidence="1">
        <name>Mg(2+)</name>
        <dbReference type="ChEBI" id="CHEBI:18420"/>
    </cofactor>
</comment>
<dbReference type="PROSITE" id="PS50011">
    <property type="entry name" value="PROTEIN_KINASE_DOM"/>
    <property type="match status" value="1"/>
</dbReference>
<keyword evidence="15" id="KW-0418">Kinase</keyword>
<evidence type="ECO:0000256" key="10">
    <source>
        <dbReference type="ARBA" id="ARBA00022871"/>
    </source>
</evidence>
<dbReference type="GO" id="GO:0005524">
    <property type="term" value="F:ATP binding"/>
    <property type="evidence" value="ECO:0007669"/>
    <property type="project" value="UniProtKB-UniRule"/>
</dbReference>
<dbReference type="EMBL" id="MW273894">
    <property type="protein sequence ID" value="QSV12636.1"/>
    <property type="molecule type" value="mRNA"/>
</dbReference>
<keyword evidence="5 11" id="KW-0547">Nucleotide-binding</keyword>
<dbReference type="InterPro" id="IPR011009">
    <property type="entry name" value="Kinase-like_dom_sf"/>
</dbReference>
<keyword evidence="2" id="KW-0217">Developmental protein</keyword>
<dbReference type="GO" id="GO:0030154">
    <property type="term" value="P:cell differentiation"/>
    <property type="evidence" value="ECO:0007669"/>
    <property type="project" value="UniProtKB-KW"/>
</dbReference>
<comment type="similarity">
    <text evidence="12">Belongs to the protein kinase superfamily.</text>
</comment>
<feature type="binding site" evidence="11">
    <location>
        <position position="261"/>
    </location>
    <ligand>
        <name>ATP</name>
        <dbReference type="ChEBI" id="CHEBI:30616"/>
    </ligand>
</feature>
<name>A0A8A2F8Z9_ARGIR</name>
<dbReference type="GO" id="GO:0035556">
    <property type="term" value="P:intracellular signal transduction"/>
    <property type="evidence" value="ECO:0007669"/>
    <property type="project" value="TreeGrafter"/>
</dbReference>
<evidence type="ECO:0000256" key="1">
    <source>
        <dbReference type="ARBA" id="ARBA00001946"/>
    </source>
</evidence>
<evidence type="ECO:0000256" key="4">
    <source>
        <dbReference type="ARBA" id="ARBA00022723"/>
    </source>
</evidence>
<dbReference type="InterPro" id="IPR008271">
    <property type="entry name" value="Ser/Thr_kinase_AS"/>
</dbReference>
<feature type="compositionally biased region" description="Low complexity" evidence="13">
    <location>
        <begin position="10"/>
        <end position="35"/>
    </location>
</feature>
<keyword evidence="9" id="KW-0832">Ubl conjugation</keyword>
<keyword evidence="3" id="KW-0597">Phosphoprotein</keyword>
<evidence type="ECO:0000256" key="5">
    <source>
        <dbReference type="ARBA" id="ARBA00022741"/>
    </source>
</evidence>
<evidence type="ECO:0000256" key="7">
    <source>
        <dbReference type="ARBA" id="ARBA00022840"/>
    </source>
</evidence>
<evidence type="ECO:0000256" key="3">
    <source>
        <dbReference type="ARBA" id="ARBA00022553"/>
    </source>
</evidence>
<keyword evidence="7 11" id="KW-0067">ATP-binding</keyword>
<accession>A0A8A2F8Z9</accession>
<evidence type="ECO:0000256" key="11">
    <source>
        <dbReference type="PROSITE-ProRule" id="PRU10141"/>
    </source>
</evidence>
<dbReference type="InterPro" id="IPR017441">
    <property type="entry name" value="Protein_kinase_ATP_BS"/>
</dbReference>
<feature type="compositionally biased region" description="Polar residues" evidence="13">
    <location>
        <begin position="128"/>
        <end position="151"/>
    </location>
</feature>
<feature type="compositionally biased region" description="Polar residues" evidence="13">
    <location>
        <begin position="45"/>
        <end position="61"/>
    </location>
</feature>
<dbReference type="PROSITE" id="PS00107">
    <property type="entry name" value="PROTEIN_KINASE_ATP"/>
    <property type="match status" value="1"/>
</dbReference>
<organism evidence="15">
    <name type="scientific">Argopecten irradians</name>
    <name type="common">Bay scallop</name>
    <name type="synonym">Aequipecten irradians</name>
    <dbReference type="NCBI Taxonomy" id="31199"/>
    <lineage>
        <taxon>Eukaryota</taxon>
        <taxon>Metazoa</taxon>
        <taxon>Spiralia</taxon>
        <taxon>Lophotrochozoa</taxon>
        <taxon>Mollusca</taxon>
        <taxon>Bivalvia</taxon>
        <taxon>Autobranchia</taxon>
        <taxon>Pteriomorphia</taxon>
        <taxon>Pectinida</taxon>
        <taxon>Pectinoidea</taxon>
        <taxon>Pectinidae</taxon>
        <taxon>Argopecten</taxon>
    </lineage>
</organism>
<dbReference type="PANTHER" id="PTHR24346">
    <property type="entry name" value="MAP/MICROTUBULE AFFINITY-REGULATING KINASE"/>
    <property type="match status" value="1"/>
</dbReference>
<keyword evidence="6" id="KW-0221">Differentiation</keyword>
<dbReference type="PANTHER" id="PTHR24346:SF102">
    <property type="entry name" value="TESTIS-SPECIFIC SERINE_THREONINE-PROTEIN KINASE 1"/>
    <property type="match status" value="1"/>
</dbReference>
<gene>
    <name evidence="15" type="primary">Tssk7</name>
</gene>
<keyword evidence="15" id="KW-0808">Transferase</keyword>
<reference evidence="15" key="1">
    <citation type="submission" date="2020-11" db="EMBL/GenBank/DDBJ databases">
        <title>Expression of the testis-specific serine/threonine kinases suggests their role in spermiogenesis of bay scallop Argopecten irradians.</title>
        <authorList>
            <person name="Xue X."/>
            <person name="Zhang L."/>
            <person name="Bao Z."/>
        </authorList>
    </citation>
    <scope>NUCLEOTIDE SEQUENCE</scope>
</reference>
<evidence type="ECO:0000256" key="6">
    <source>
        <dbReference type="ARBA" id="ARBA00022782"/>
    </source>
</evidence>
<dbReference type="Gene3D" id="1.10.510.10">
    <property type="entry name" value="Transferase(Phosphotransferase) domain 1"/>
    <property type="match status" value="1"/>
</dbReference>
<evidence type="ECO:0000259" key="14">
    <source>
        <dbReference type="PROSITE" id="PS50011"/>
    </source>
</evidence>
<dbReference type="InterPro" id="IPR000719">
    <property type="entry name" value="Prot_kinase_dom"/>
</dbReference>
<feature type="compositionally biased region" description="Polar residues" evidence="13">
    <location>
        <begin position="68"/>
        <end position="79"/>
    </location>
</feature>
<dbReference type="GO" id="GO:0000287">
    <property type="term" value="F:magnesium ion binding"/>
    <property type="evidence" value="ECO:0007669"/>
    <property type="project" value="UniProtKB-ARBA"/>
</dbReference>
<protein>
    <submittedName>
        <fullName evidence="15">Testis-specific serine/threonine-protein kinase 7</fullName>
    </submittedName>
</protein>
<keyword evidence="8" id="KW-0460">Magnesium</keyword>
<dbReference type="SUPFAM" id="SSF56112">
    <property type="entry name" value="Protein kinase-like (PK-like)"/>
    <property type="match status" value="1"/>
</dbReference>
<evidence type="ECO:0000256" key="8">
    <source>
        <dbReference type="ARBA" id="ARBA00022842"/>
    </source>
</evidence>
<keyword evidence="10" id="KW-0744">Spermatogenesis</keyword>
<dbReference type="SMART" id="SM00220">
    <property type="entry name" value="S_TKc"/>
    <property type="match status" value="1"/>
</dbReference>
<evidence type="ECO:0000256" key="9">
    <source>
        <dbReference type="ARBA" id="ARBA00022843"/>
    </source>
</evidence>
<evidence type="ECO:0000256" key="2">
    <source>
        <dbReference type="ARBA" id="ARBA00022473"/>
    </source>
</evidence>
<dbReference type="GO" id="GO:0005737">
    <property type="term" value="C:cytoplasm"/>
    <property type="evidence" value="ECO:0007669"/>
    <property type="project" value="TreeGrafter"/>
</dbReference>
<dbReference type="GO" id="GO:0000226">
    <property type="term" value="P:microtubule cytoskeleton organization"/>
    <property type="evidence" value="ECO:0007669"/>
    <property type="project" value="TreeGrafter"/>
</dbReference>
<evidence type="ECO:0000313" key="15">
    <source>
        <dbReference type="EMBL" id="QSV12636.1"/>
    </source>
</evidence>
<dbReference type="Pfam" id="PF00069">
    <property type="entry name" value="Pkinase"/>
    <property type="match status" value="1"/>
</dbReference>
<evidence type="ECO:0000256" key="12">
    <source>
        <dbReference type="RuleBase" id="RU000304"/>
    </source>
</evidence>
<dbReference type="GO" id="GO:0050321">
    <property type="term" value="F:tau-protein kinase activity"/>
    <property type="evidence" value="ECO:0007669"/>
    <property type="project" value="TreeGrafter"/>
</dbReference>
<feature type="domain" description="Protein kinase" evidence="14">
    <location>
        <begin position="232"/>
        <end position="493"/>
    </location>
</feature>